<dbReference type="KEGG" id="mbe:MBM_03518"/>
<feature type="compositionally biased region" description="Basic residues" evidence="1">
    <location>
        <begin position="200"/>
        <end position="211"/>
    </location>
</feature>
<evidence type="ECO:0000313" key="3">
    <source>
        <dbReference type="Proteomes" id="UP000006753"/>
    </source>
</evidence>
<proteinExistence type="predicted"/>
<evidence type="ECO:0000313" key="2">
    <source>
        <dbReference type="EMBL" id="EKD18525.1"/>
    </source>
</evidence>
<sequence>MSKIAFTIVLPHDSKENNRTPGFYISTSNLTYLNVKGSDFKAARWGNGNTSSGWKSRFEYGVTASKGATKLSLIMNTSVILPPVSWALPIMGEGPPPKQKDEDGKNKGASKTLKASSASEHPPYRSGPSSRGSRENGSGKPRRDRNRERDRDVDRKRNRERNRQRDRERDRDEYPERRRTKAPGETVRWITDREESERHQQRHSRERRKRYPNTDPELVDLGDI</sequence>
<organism evidence="2 3">
    <name type="scientific">Marssonina brunnea f. sp. multigermtubi (strain MB_m1)</name>
    <name type="common">Marssonina leaf spot fungus</name>
    <dbReference type="NCBI Taxonomy" id="1072389"/>
    <lineage>
        <taxon>Eukaryota</taxon>
        <taxon>Fungi</taxon>
        <taxon>Dikarya</taxon>
        <taxon>Ascomycota</taxon>
        <taxon>Pezizomycotina</taxon>
        <taxon>Leotiomycetes</taxon>
        <taxon>Helotiales</taxon>
        <taxon>Drepanopezizaceae</taxon>
        <taxon>Drepanopeziza</taxon>
    </lineage>
</organism>
<keyword evidence="3" id="KW-1185">Reference proteome</keyword>
<dbReference type="InParanoid" id="K1WLC9"/>
<feature type="compositionally biased region" description="Basic and acidic residues" evidence="1">
    <location>
        <begin position="190"/>
        <end position="199"/>
    </location>
</feature>
<reference evidence="2 3" key="1">
    <citation type="journal article" date="2012" name="BMC Genomics">
        <title>Sequencing the genome of Marssonina brunnea reveals fungus-poplar co-evolution.</title>
        <authorList>
            <person name="Zhu S."/>
            <person name="Cao Y.-Z."/>
            <person name="Jiang C."/>
            <person name="Tan B.-Y."/>
            <person name="Wang Z."/>
            <person name="Feng S."/>
            <person name="Zhang L."/>
            <person name="Su X.-H."/>
            <person name="Brejova B."/>
            <person name="Vinar T."/>
            <person name="Xu M."/>
            <person name="Wang M.-X."/>
            <person name="Zhang S.-G."/>
            <person name="Huang M.-R."/>
            <person name="Wu R."/>
            <person name="Zhou Y."/>
        </authorList>
    </citation>
    <scope>NUCLEOTIDE SEQUENCE [LARGE SCALE GENOMIC DNA]</scope>
    <source>
        <strain evidence="2 3">MB_m1</strain>
    </source>
</reference>
<dbReference type="EMBL" id="JH921433">
    <property type="protein sequence ID" value="EKD18525.1"/>
    <property type="molecule type" value="Genomic_DNA"/>
</dbReference>
<dbReference type="OrthoDB" id="3563877at2759"/>
<dbReference type="HOGENOM" id="CLU_1235260_0_0_1"/>
<dbReference type="GeneID" id="18759453"/>
<accession>K1WLC9</accession>
<dbReference type="RefSeq" id="XP_007291407.1">
    <property type="nucleotide sequence ID" value="XM_007291345.1"/>
</dbReference>
<name>K1WLC9_MARBU</name>
<feature type="compositionally biased region" description="Low complexity" evidence="1">
    <location>
        <begin position="124"/>
        <end position="139"/>
    </location>
</feature>
<dbReference type="OMA" id="REHEMMR"/>
<feature type="region of interest" description="Disordered" evidence="1">
    <location>
        <begin position="90"/>
        <end position="224"/>
    </location>
</feature>
<dbReference type="AlphaFoldDB" id="K1WLC9"/>
<gene>
    <name evidence="2" type="ORF">MBM_03518</name>
</gene>
<protein>
    <submittedName>
        <fullName evidence="2">Uncharacterized protein</fullName>
    </submittedName>
</protein>
<evidence type="ECO:0000256" key="1">
    <source>
        <dbReference type="SAM" id="MobiDB-lite"/>
    </source>
</evidence>
<dbReference type="Proteomes" id="UP000006753">
    <property type="component" value="Unassembled WGS sequence"/>
</dbReference>
<feature type="compositionally biased region" description="Basic and acidic residues" evidence="1">
    <location>
        <begin position="145"/>
        <end position="177"/>
    </location>
</feature>